<reference evidence="6 7" key="1">
    <citation type="submission" date="2017-11" db="EMBL/GenBank/DDBJ databases">
        <authorList>
            <person name="Kracher B."/>
        </authorList>
    </citation>
    <scope>NUCLEOTIDE SEQUENCE [LARGE SCALE GENOMIC DNA]</scope>
    <source>
        <strain evidence="6 7">RACE1</strain>
    </source>
</reference>
<comment type="subunit">
    <text evidence="4">Component of the RNA polymerase III (Pol III) complex.</text>
</comment>
<evidence type="ECO:0000256" key="2">
    <source>
        <dbReference type="ARBA" id="ARBA00008352"/>
    </source>
</evidence>
<comment type="similarity">
    <text evidence="2 4">Belongs to the eukaryotic RPC7 RNA polymerase subunit family.</text>
</comment>
<dbReference type="InterPro" id="IPR024661">
    <property type="entry name" value="RNA_pol_III_Rpc31"/>
</dbReference>
<evidence type="ECO:0000313" key="7">
    <source>
        <dbReference type="Proteomes" id="UP000275772"/>
    </source>
</evidence>
<proteinExistence type="inferred from homology"/>
<feature type="compositionally biased region" description="Gly residues" evidence="5">
    <location>
        <begin position="237"/>
        <end position="246"/>
    </location>
</feature>
<organism evidence="6 7">
    <name type="scientific">Blumeria hordei</name>
    <name type="common">Barley powdery mildew</name>
    <name type="synonym">Blumeria graminis f. sp. hordei</name>
    <dbReference type="NCBI Taxonomy" id="2867405"/>
    <lineage>
        <taxon>Eukaryota</taxon>
        <taxon>Fungi</taxon>
        <taxon>Dikarya</taxon>
        <taxon>Ascomycota</taxon>
        <taxon>Pezizomycotina</taxon>
        <taxon>Leotiomycetes</taxon>
        <taxon>Erysiphales</taxon>
        <taxon>Erysiphaceae</taxon>
        <taxon>Blumeria</taxon>
    </lineage>
</organism>
<evidence type="ECO:0000313" key="6">
    <source>
        <dbReference type="EMBL" id="SZF05224.1"/>
    </source>
</evidence>
<sequence length="246" mass="27232">MAGRGRGRGAPGGLKGVTWDYDPNMKLDSKPTDLYPPHPNLRRGAPFTATESRQIQYYLNLQEQIHRGPLYTQASRRDIHAPAKAFSEDQVNSQYASNRKSDIDPFVGVGTYSMRYAPKTNELPKLSDRPFNKQMFPKELWPTLEGEDIAVGRSQHKRPTAPKTLILSDRSAVDRDKDKSQVVLDKIHSLGVESEDGEEDGEDGEAEVDEEFDDDEIGGDYDAEQYFDGGEGDSDGDGGGGADDAY</sequence>
<comment type="function">
    <text evidence="4">DNA-dependent RNA polymerase catalyzes the transcription of DNA into RNA using the four ribonucleoside triphosphates as substrates. Specific peripheric component of RNA polymerase III which synthesizes small RNAs, such as 5S rRNA and tRNAs.</text>
</comment>
<dbReference type="PANTHER" id="PTHR15367:SF2">
    <property type="entry name" value="DNA-DIRECTED RNA POLYMERASE III SUBUNIT"/>
    <property type="match status" value="1"/>
</dbReference>
<gene>
    <name evidence="6" type="ORF">BLGHR1_16024</name>
</gene>
<dbReference type="PIRSF" id="PIRSF000777">
    <property type="entry name" value="RNA_polIII_C31"/>
    <property type="match status" value="1"/>
</dbReference>
<comment type="subcellular location">
    <subcellularLocation>
        <location evidence="1 4">Nucleus</location>
    </subcellularLocation>
</comment>
<feature type="compositionally biased region" description="Acidic residues" evidence="5">
    <location>
        <begin position="193"/>
        <end position="236"/>
    </location>
</feature>
<dbReference type="GO" id="GO:0006383">
    <property type="term" value="P:transcription by RNA polymerase III"/>
    <property type="evidence" value="ECO:0007669"/>
    <property type="project" value="UniProtKB-UniRule"/>
</dbReference>
<dbReference type="EMBL" id="UNSH01000074">
    <property type="protein sequence ID" value="SZF05224.1"/>
    <property type="molecule type" value="Genomic_DNA"/>
</dbReference>
<evidence type="ECO:0000256" key="5">
    <source>
        <dbReference type="SAM" id="MobiDB-lite"/>
    </source>
</evidence>
<name>A0A383UXY3_BLUHO</name>
<evidence type="ECO:0000256" key="4">
    <source>
        <dbReference type="PIRNR" id="PIRNR000777"/>
    </source>
</evidence>
<dbReference type="Proteomes" id="UP000275772">
    <property type="component" value="Unassembled WGS sequence"/>
</dbReference>
<dbReference type="Pfam" id="PF11705">
    <property type="entry name" value="RNA_pol_3_Rpc31"/>
    <property type="match status" value="1"/>
</dbReference>
<keyword evidence="3 4" id="KW-0539">Nucleus</keyword>
<protein>
    <recommendedName>
        <fullName evidence="4">DNA-directed RNA polymerase III subunit</fullName>
    </recommendedName>
</protein>
<evidence type="ECO:0000256" key="1">
    <source>
        <dbReference type="ARBA" id="ARBA00004123"/>
    </source>
</evidence>
<feature type="compositionally biased region" description="Basic and acidic residues" evidence="5">
    <location>
        <begin position="171"/>
        <end position="188"/>
    </location>
</feature>
<evidence type="ECO:0000256" key="3">
    <source>
        <dbReference type="ARBA" id="ARBA00023242"/>
    </source>
</evidence>
<dbReference type="GO" id="GO:0005666">
    <property type="term" value="C:RNA polymerase III complex"/>
    <property type="evidence" value="ECO:0007669"/>
    <property type="project" value="UniProtKB-UniRule"/>
</dbReference>
<dbReference type="VEuPathDB" id="FungiDB:BLGHR1_16024"/>
<feature type="region of interest" description="Disordered" evidence="5">
    <location>
        <begin position="150"/>
        <end position="246"/>
    </location>
</feature>
<dbReference type="PANTHER" id="PTHR15367">
    <property type="entry name" value="DNA-DIRECTED RNA POLYMERASE III"/>
    <property type="match status" value="1"/>
</dbReference>
<dbReference type="AlphaFoldDB" id="A0A383UXY3"/>
<accession>A0A383UXY3</accession>